<keyword evidence="5 8" id="KW-0479">Metal-binding</keyword>
<sequence length="370" mass="42421">MYLFTYSFLIESKFCNITNITNIKIFTARVQKNFLVSLHEKSYKMEDKNKFKAPSVKIGPMTESYTYHSPTPTILLETQKPCILGVDEAGRGPVLGPMCFGVAYCAISEYEELIDEEYKDSKKLDEKKRELLLQRIINNQDNVGWGVRSLSPQDISTMTIRDKINLNAQSHSSTIQLIHDVIITGVNIKKIYVDTVGPPEKYRNLLAAQFPQQEIIVEKAADDKFPIVSAASICAKVTRDHILRDWCFIEENLTDPDLYKYGSGYPNEKTRLWLERNVYPNLLGFYPSIVRWHWKPARQILYNKGMISLSQIDNPTWPDLENTANKDDITRTKTNLVKQKRKLVYGGKGKKSIEGGTSTPSIREYFAKKT</sequence>
<evidence type="ECO:0000256" key="5">
    <source>
        <dbReference type="ARBA" id="ARBA00022723"/>
    </source>
</evidence>
<dbReference type="InterPro" id="IPR023160">
    <property type="entry name" value="RNase_HII_hlx-loop-hlx_cap_dom"/>
</dbReference>
<dbReference type="SMR" id="A0A015N2F0"/>
<keyword evidence="6 8" id="KW-0255">Endonuclease</keyword>
<dbReference type="NCBIfam" id="TIGR00729">
    <property type="entry name" value="ribonuclease HII"/>
    <property type="match status" value="1"/>
</dbReference>
<evidence type="ECO:0000313" key="11">
    <source>
        <dbReference type="EMBL" id="EXX73308.1"/>
    </source>
</evidence>
<keyword evidence="4 8" id="KW-0540">Nuclease</keyword>
<evidence type="ECO:0000256" key="3">
    <source>
        <dbReference type="ARBA" id="ARBA00007058"/>
    </source>
</evidence>
<feature type="binding site" evidence="8">
    <location>
        <position position="88"/>
    </location>
    <ligand>
        <name>a divalent metal cation</name>
        <dbReference type="ChEBI" id="CHEBI:60240"/>
    </ligand>
</feature>
<organism evidence="11 12">
    <name type="scientific">Rhizophagus irregularis (strain DAOM 197198w)</name>
    <name type="common">Glomus intraradices</name>
    <dbReference type="NCBI Taxonomy" id="1432141"/>
    <lineage>
        <taxon>Eukaryota</taxon>
        <taxon>Fungi</taxon>
        <taxon>Fungi incertae sedis</taxon>
        <taxon>Mucoromycota</taxon>
        <taxon>Glomeromycotina</taxon>
        <taxon>Glomeromycetes</taxon>
        <taxon>Glomerales</taxon>
        <taxon>Glomeraceae</taxon>
        <taxon>Rhizophagus</taxon>
    </lineage>
</organism>
<protein>
    <recommendedName>
        <fullName evidence="9">Ribonuclease</fullName>
        <ecNumber evidence="9">3.1.26.4</ecNumber>
    </recommendedName>
</protein>
<dbReference type="Gene3D" id="1.10.10.460">
    <property type="entry name" value="Ribonuclease hii. Domain 2"/>
    <property type="match status" value="1"/>
</dbReference>
<evidence type="ECO:0000259" key="10">
    <source>
        <dbReference type="PROSITE" id="PS51975"/>
    </source>
</evidence>
<dbReference type="PANTHER" id="PTHR10954:SF7">
    <property type="entry name" value="RIBONUCLEASE H2 SUBUNIT A"/>
    <property type="match status" value="1"/>
</dbReference>
<comment type="function">
    <text evidence="9">Endonuclease that specifically degrades the RNA of RNA-DNA hybrids.</text>
</comment>
<feature type="binding site" evidence="8">
    <location>
        <position position="194"/>
    </location>
    <ligand>
        <name>a divalent metal cation</name>
        <dbReference type="ChEBI" id="CHEBI:60240"/>
    </ligand>
</feature>
<dbReference type="GO" id="GO:0046872">
    <property type="term" value="F:metal ion binding"/>
    <property type="evidence" value="ECO:0007669"/>
    <property type="project" value="UniProtKB-KW"/>
</dbReference>
<comment type="catalytic activity">
    <reaction evidence="1 8 9">
        <text>Endonucleolytic cleavage to 5'-phosphomonoester.</text>
        <dbReference type="EC" id="3.1.26.4"/>
    </reaction>
</comment>
<dbReference type="EC" id="3.1.26.4" evidence="9"/>
<evidence type="ECO:0000256" key="1">
    <source>
        <dbReference type="ARBA" id="ARBA00000077"/>
    </source>
</evidence>
<keyword evidence="12" id="KW-1185">Reference proteome</keyword>
<dbReference type="EMBL" id="JEMT01014760">
    <property type="protein sequence ID" value="EXX73308.1"/>
    <property type="molecule type" value="Genomic_DNA"/>
</dbReference>
<comment type="similarity">
    <text evidence="3">Belongs to the RNase HII family. Eukaryotic subfamily.</text>
</comment>
<dbReference type="InterPro" id="IPR001352">
    <property type="entry name" value="RNase_HII/HIII"/>
</dbReference>
<name>A0A015N2F0_RHIIW</name>
<gene>
    <name evidence="11" type="ORF">RirG_061470</name>
</gene>
<dbReference type="GO" id="GO:0032299">
    <property type="term" value="C:ribonuclease H2 complex"/>
    <property type="evidence" value="ECO:0007669"/>
    <property type="project" value="TreeGrafter"/>
</dbReference>
<comment type="caution">
    <text evidence="11">The sequence shown here is derived from an EMBL/GenBank/DDBJ whole genome shotgun (WGS) entry which is preliminary data.</text>
</comment>
<dbReference type="GO" id="GO:0043137">
    <property type="term" value="P:DNA replication, removal of RNA primer"/>
    <property type="evidence" value="ECO:0007669"/>
    <property type="project" value="TreeGrafter"/>
</dbReference>
<evidence type="ECO:0000256" key="9">
    <source>
        <dbReference type="RuleBase" id="RU003515"/>
    </source>
</evidence>
<dbReference type="STRING" id="1432141.A0A015N2F0"/>
<proteinExistence type="inferred from homology"/>
<evidence type="ECO:0000256" key="8">
    <source>
        <dbReference type="PROSITE-ProRule" id="PRU01319"/>
    </source>
</evidence>
<dbReference type="AlphaFoldDB" id="A0A015N2F0"/>
<dbReference type="Gene3D" id="3.30.420.10">
    <property type="entry name" value="Ribonuclease H-like superfamily/Ribonuclease H"/>
    <property type="match status" value="1"/>
</dbReference>
<dbReference type="Pfam" id="PF01351">
    <property type="entry name" value="RNase_HII"/>
    <property type="match status" value="1"/>
</dbReference>
<dbReference type="OrthoDB" id="7462577at2759"/>
<dbReference type="InterPro" id="IPR024567">
    <property type="entry name" value="RNase_HII/HIII_dom"/>
</dbReference>
<evidence type="ECO:0000313" key="12">
    <source>
        <dbReference type="Proteomes" id="UP000022910"/>
    </source>
</evidence>
<keyword evidence="7 8" id="KW-0378">Hydrolase</keyword>
<dbReference type="OMA" id="WILGIFE"/>
<comment type="cofactor">
    <cofactor evidence="8">
        <name>Mn(2+)</name>
        <dbReference type="ChEBI" id="CHEBI:29035"/>
    </cofactor>
    <cofactor evidence="8">
        <name>Mg(2+)</name>
        <dbReference type="ChEBI" id="CHEBI:18420"/>
    </cofactor>
    <text evidence="8">Manganese or magnesium. Binds 1 divalent metal ion per monomer in the absence of substrate. May bind a second metal ion after substrate binding.</text>
</comment>
<evidence type="ECO:0000256" key="2">
    <source>
        <dbReference type="ARBA" id="ARBA00001946"/>
    </source>
</evidence>
<dbReference type="PROSITE" id="PS51975">
    <property type="entry name" value="RNASE_H_2"/>
    <property type="match status" value="1"/>
</dbReference>
<dbReference type="Proteomes" id="UP000022910">
    <property type="component" value="Unassembled WGS sequence"/>
</dbReference>
<evidence type="ECO:0000256" key="7">
    <source>
        <dbReference type="ARBA" id="ARBA00022801"/>
    </source>
</evidence>
<dbReference type="HOGENOM" id="CLU_036532_0_1_1"/>
<dbReference type="GO" id="GO:0004523">
    <property type="term" value="F:RNA-DNA hybrid ribonuclease activity"/>
    <property type="evidence" value="ECO:0007669"/>
    <property type="project" value="UniProtKB-UniRule"/>
</dbReference>
<dbReference type="GO" id="GO:0006298">
    <property type="term" value="P:mismatch repair"/>
    <property type="evidence" value="ECO:0007669"/>
    <property type="project" value="TreeGrafter"/>
</dbReference>
<dbReference type="InterPro" id="IPR012337">
    <property type="entry name" value="RNaseH-like_sf"/>
</dbReference>
<dbReference type="FunFam" id="3.30.420.10:FF:000016">
    <property type="entry name" value="Ribonuclease"/>
    <property type="match status" value="1"/>
</dbReference>
<accession>A0A015N2F0</accession>
<dbReference type="InterPro" id="IPR004649">
    <property type="entry name" value="RNase_H2_suA"/>
</dbReference>
<evidence type="ECO:0000256" key="6">
    <source>
        <dbReference type="ARBA" id="ARBA00022759"/>
    </source>
</evidence>
<dbReference type="PANTHER" id="PTHR10954">
    <property type="entry name" value="RIBONUCLEASE H2 SUBUNIT A"/>
    <property type="match status" value="1"/>
</dbReference>
<dbReference type="InterPro" id="IPR036397">
    <property type="entry name" value="RNaseH_sf"/>
</dbReference>
<dbReference type="GO" id="GO:0003723">
    <property type="term" value="F:RNA binding"/>
    <property type="evidence" value="ECO:0007669"/>
    <property type="project" value="UniProtKB-UniRule"/>
</dbReference>
<reference evidence="11 12" key="1">
    <citation type="submission" date="2014-02" db="EMBL/GenBank/DDBJ databases">
        <title>Single nucleus genome sequencing reveals high similarity among nuclei of an endomycorrhizal fungus.</title>
        <authorList>
            <person name="Lin K."/>
            <person name="Geurts R."/>
            <person name="Zhang Z."/>
            <person name="Limpens E."/>
            <person name="Saunders D.G."/>
            <person name="Mu D."/>
            <person name="Pang E."/>
            <person name="Cao H."/>
            <person name="Cha H."/>
            <person name="Lin T."/>
            <person name="Zhou Q."/>
            <person name="Shang Y."/>
            <person name="Li Y."/>
            <person name="Ivanov S."/>
            <person name="Sharma T."/>
            <person name="Velzen R.V."/>
            <person name="Ruijter N.D."/>
            <person name="Aanen D.K."/>
            <person name="Win J."/>
            <person name="Kamoun S."/>
            <person name="Bisseling T."/>
            <person name="Huang S."/>
        </authorList>
    </citation>
    <scope>NUCLEOTIDE SEQUENCE [LARGE SCALE GENOMIC DNA]</scope>
    <source>
        <strain evidence="12">DAOM197198w</strain>
    </source>
</reference>
<comment type="cofactor">
    <cofactor evidence="2">
        <name>Mg(2+)</name>
        <dbReference type="ChEBI" id="CHEBI:18420"/>
    </cofactor>
</comment>
<dbReference type="CDD" id="cd07181">
    <property type="entry name" value="RNase_HII_eukaryota_like"/>
    <property type="match status" value="1"/>
</dbReference>
<dbReference type="SUPFAM" id="SSF53098">
    <property type="entry name" value="Ribonuclease H-like"/>
    <property type="match status" value="1"/>
</dbReference>
<feature type="binding site" evidence="8">
    <location>
        <position position="87"/>
    </location>
    <ligand>
        <name>a divalent metal cation</name>
        <dbReference type="ChEBI" id="CHEBI:60240"/>
    </ligand>
</feature>
<feature type="domain" description="RNase H type-2" evidence="10">
    <location>
        <begin position="81"/>
        <end position="306"/>
    </location>
</feature>
<evidence type="ECO:0000256" key="4">
    <source>
        <dbReference type="ARBA" id="ARBA00022722"/>
    </source>
</evidence>